<dbReference type="Proteomes" id="UP000594638">
    <property type="component" value="Unassembled WGS sequence"/>
</dbReference>
<dbReference type="OrthoDB" id="1114298at2759"/>
<sequence length="446" mass="50165">MDNLDDRLRADFRNSCLRSHELWFKVQGHLTRFGLQEYAIVTGLHVGLFSKGDRYTKALEKRRLKEKYFKSLEKISCAQRLLKGFRKTWARKMSDAKTKNEKNISYTIHEFSIAMQIWAYEAMPELDERFGERVGERSPRLLCWTSTKQPQQCTSVVGPQFHEVAPTSRGHEGSTAGHGHDDKSGAGAEDDETSMSDDRQTPEGNGDDGSKADDSGDSKCDTSSEIGVGDTDDDEDTSGRQSGASPTPMVAPSTSRVQGKRGGPTVMRDNVEGILLDQRILFEMRLRTVKLEIIQHVIEEFARLRDFISTLVPSSGGTSTSVAALVMNEPNIWDDPHEDGEDSDEWSPHDDDEVEEAKMQEVNAREGSDKRSRHDDDHADDGEMQEVNDGEGGEERSPQDDDRAEEGDMQEVNDPGETIPTLPGMRTRKVHRPMTSWRWTVHAYFP</sequence>
<feature type="region of interest" description="Disordered" evidence="1">
    <location>
        <begin position="331"/>
        <end position="431"/>
    </location>
</feature>
<feature type="compositionally biased region" description="Basic and acidic residues" evidence="1">
    <location>
        <begin position="356"/>
        <end position="377"/>
    </location>
</feature>
<evidence type="ECO:0000313" key="4">
    <source>
        <dbReference type="Proteomes" id="UP000594638"/>
    </source>
</evidence>
<dbReference type="InterPro" id="IPR015410">
    <property type="entry name" value="DUF1985"/>
</dbReference>
<feature type="domain" description="DUF1985" evidence="2">
    <location>
        <begin position="18"/>
        <end position="85"/>
    </location>
</feature>
<name>A0A8S0QCE1_OLEEU</name>
<protein>
    <recommendedName>
        <fullName evidence="2">DUF1985 domain-containing protein</fullName>
    </recommendedName>
</protein>
<gene>
    <name evidence="3" type="ORF">OLEA9_A106979</name>
</gene>
<evidence type="ECO:0000256" key="1">
    <source>
        <dbReference type="SAM" id="MobiDB-lite"/>
    </source>
</evidence>
<dbReference type="PANTHER" id="PTHR48449:SF1">
    <property type="entry name" value="DUF1985 DOMAIN-CONTAINING PROTEIN"/>
    <property type="match status" value="1"/>
</dbReference>
<dbReference type="EMBL" id="CACTIH010001858">
    <property type="protein sequence ID" value="CAA2966307.1"/>
    <property type="molecule type" value="Genomic_DNA"/>
</dbReference>
<dbReference type="PANTHER" id="PTHR48449">
    <property type="entry name" value="DUF1985 DOMAIN-CONTAINING PROTEIN"/>
    <property type="match status" value="1"/>
</dbReference>
<dbReference type="AlphaFoldDB" id="A0A8S0QCE1"/>
<feature type="compositionally biased region" description="Acidic residues" evidence="1">
    <location>
        <begin position="402"/>
        <end position="411"/>
    </location>
</feature>
<dbReference type="Pfam" id="PF09331">
    <property type="entry name" value="DUF1985"/>
    <property type="match status" value="1"/>
</dbReference>
<accession>A0A8S0QCE1</accession>
<feature type="region of interest" description="Disordered" evidence="1">
    <location>
        <begin position="164"/>
        <end position="267"/>
    </location>
</feature>
<evidence type="ECO:0000259" key="2">
    <source>
        <dbReference type="Pfam" id="PF09331"/>
    </source>
</evidence>
<organism evidence="3 4">
    <name type="scientific">Olea europaea subsp. europaea</name>
    <dbReference type="NCBI Taxonomy" id="158383"/>
    <lineage>
        <taxon>Eukaryota</taxon>
        <taxon>Viridiplantae</taxon>
        <taxon>Streptophyta</taxon>
        <taxon>Embryophyta</taxon>
        <taxon>Tracheophyta</taxon>
        <taxon>Spermatophyta</taxon>
        <taxon>Magnoliopsida</taxon>
        <taxon>eudicotyledons</taxon>
        <taxon>Gunneridae</taxon>
        <taxon>Pentapetalae</taxon>
        <taxon>asterids</taxon>
        <taxon>lamiids</taxon>
        <taxon>Lamiales</taxon>
        <taxon>Oleaceae</taxon>
        <taxon>Oleeae</taxon>
        <taxon>Olea</taxon>
    </lineage>
</organism>
<feature type="compositionally biased region" description="Acidic residues" evidence="1">
    <location>
        <begin position="378"/>
        <end position="392"/>
    </location>
</feature>
<reference evidence="3 4" key="1">
    <citation type="submission" date="2019-12" db="EMBL/GenBank/DDBJ databases">
        <authorList>
            <person name="Alioto T."/>
            <person name="Alioto T."/>
            <person name="Gomez Garrido J."/>
        </authorList>
    </citation>
    <scope>NUCLEOTIDE SEQUENCE [LARGE SCALE GENOMIC DNA]</scope>
</reference>
<evidence type="ECO:0000313" key="3">
    <source>
        <dbReference type="EMBL" id="CAA2966307.1"/>
    </source>
</evidence>
<dbReference type="Gramene" id="OE9A106979T1">
    <property type="protein sequence ID" value="OE9A106979C1"/>
    <property type="gene ID" value="OE9A106979"/>
</dbReference>
<keyword evidence="4" id="KW-1185">Reference proteome</keyword>
<feature type="compositionally biased region" description="Basic and acidic residues" evidence="1">
    <location>
        <begin position="208"/>
        <end position="222"/>
    </location>
</feature>
<feature type="compositionally biased region" description="Acidic residues" evidence="1">
    <location>
        <begin position="336"/>
        <end position="355"/>
    </location>
</feature>
<proteinExistence type="predicted"/>
<comment type="caution">
    <text evidence="3">The sequence shown here is derived from an EMBL/GenBank/DDBJ whole genome shotgun (WGS) entry which is preliminary data.</text>
</comment>